<sequence length="359" mass="39491">MVRYKAHRAQLALPGIAPEPDDLPDSVVGPRTIGRFTGDPRGWVPAGQEERFERLSKATSTVGNPDLRESAARIGAALVCRLKEGTEANDMSHVQHVIRFIAGYVEPPLPIDVQSVFRRSVVDGYINHLIATGRERGARQNQYLYYAVGRLVHPREYPLSRAASKKPKRRTAAPASDTLIADWYRTAASLSGEQQRRAYVSLDLALGAGVRQGELSRVRGTSISSTTYFGREHAVVTLPNRAGGVRHVPVVDVARSERILQRAKEVGDASMMTPGIGPTDRNFGNRLNEYLRRHGHTSIDLLAARERWIHDLAKTVPACLMVQLADVSTFASIKDHRPSFPIYGIRATLVALDGRGVPA</sequence>
<organism evidence="1 2">
    <name type="scientific">Tsukamurella columbiensis</name>
    <dbReference type="NCBI Taxonomy" id="128509"/>
    <lineage>
        <taxon>Bacteria</taxon>
        <taxon>Bacillati</taxon>
        <taxon>Actinomycetota</taxon>
        <taxon>Actinomycetes</taxon>
        <taxon>Mycobacteriales</taxon>
        <taxon>Tsukamurellaceae</taxon>
        <taxon>Tsukamurella</taxon>
    </lineage>
</organism>
<evidence type="ECO:0008006" key="3">
    <source>
        <dbReference type="Google" id="ProtNLM"/>
    </source>
</evidence>
<proteinExistence type="predicted"/>
<name>A0ABX1LJB9_9ACTN</name>
<gene>
    <name evidence="1" type="ORF">HHU10_22515</name>
</gene>
<reference evidence="1 2" key="1">
    <citation type="submission" date="2020-04" db="EMBL/GenBank/DDBJ databases">
        <title>MicrobeNet Type strains.</title>
        <authorList>
            <person name="Nicholson A.C."/>
        </authorList>
    </citation>
    <scope>NUCLEOTIDE SEQUENCE [LARGE SCALE GENOMIC DNA]</scope>
    <source>
        <strain evidence="1 2">ATCC BAA-330</strain>
    </source>
</reference>
<dbReference type="Proteomes" id="UP000556611">
    <property type="component" value="Unassembled WGS sequence"/>
</dbReference>
<comment type="caution">
    <text evidence="1">The sequence shown here is derived from an EMBL/GenBank/DDBJ whole genome shotgun (WGS) entry which is preliminary data.</text>
</comment>
<evidence type="ECO:0000313" key="2">
    <source>
        <dbReference type="Proteomes" id="UP000556611"/>
    </source>
</evidence>
<keyword evidence="2" id="KW-1185">Reference proteome</keyword>
<dbReference type="EMBL" id="JABARZ010000035">
    <property type="protein sequence ID" value="NMD58394.1"/>
    <property type="molecule type" value="Genomic_DNA"/>
</dbReference>
<evidence type="ECO:0000313" key="1">
    <source>
        <dbReference type="EMBL" id="NMD58394.1"/>
    </source>
</evidence>
<accession>A0ABX1LJB9</accession>
<protein>
    <recommendedName>
        <fullName evidence="3">Phage integrase family protein</fullName>
    </recommendedName>
</protein>